<dbReference type="GO" id="GO:0004065">
    <property type="term" value="F:arylsulfatase activity"/>
    <property type="evidence" value="ECO:0007669"/>
    <property type="project" value="TreeGrafter"/>
</dbReference>
<dbReference type="FunFam" id="3.30.1120.10:FF:000004">
    <property type="entry name" value="Galactosamine (N-acetyl)-6-sulfatase"/>
    <property type="match status" value="1"/>
</dbReference>
<proteinExistence type="inferred from homology"/>
<keyword evidence="13" id="KW-0458">Lysosome</keyword>
<evidence type="ECO:0000256" key="20">
    <source>
        <dbReference type="PIRSR" id="PIRSR635626-4"/>
    </source>
</evidence>
<dbReference type="InterPro" id="IPR017850">
    <property type="entry name" value="Alkaline_phosphatase_core_sf"/>
</dbReference>
<keyword evidence="7 18" id="KW-0479">Metal-binding</keyword>
<evidence type="ECO:0000256" key="21">
    <source>
        <dbReference type="SAM" id="SignalP"/>
    </source>
</evidence>
<dbReference type="FunFam" id="3.40.720.10:FF:000021">
    <property type="entry name" value="Galactosamine (N-acetyl)-6-sulfatase"/>
    <property type="match status" value="1"/>
</dbReference>
<dbReference type="CDD" id="cd16157">
    <property type="entry name" value="GALNS"/>
    <property type="match status" value="1"/>
</dbReference>
<evidence type="ECO:0000259" key="22">
    <source>
        <dbReference type="Pfam" id="PF00884"/>
    </source>
</evidence>
<dbReference type="EC" id="3.1.6.4" evidence="5"/>
<evidence type="ECO:0000256" key="12">
    <source>
        <dbReference type="ARBA" id="ARBA00023180"/>
    </source>
</evidence>
<feature type="active site" description="Nucleophile" evidence="17">
    <location>
        <position position="74"/>
    </location>
</feature>
<name>A0A1S3I595_LINAN</name>
<dbReference type="InterPro" id="IPR024607">
    <property type="entry name" value="Sulfatase_CS"/>
</dbReference>
<keyword evidence="12" id="KW-0325">Glycoprotein</keyword>
<feature type="active site" evidence="17">
    <location>
        <position position="137"/>
    </location>
</feature>
<dbReference type="OrthoDB" id="103349at2759"/>
<keyword evidence="23" id="KW-1185">Reference proteome</keyword>
<evidence type="ECO:0000256" key="15">
    <source>
        <dbReference type="ARBA" id="ARBA00032952"/>
    </source>
</evidence>
<feature type="binding site" evidence="18">
    <location>
        <position position="34"/>
    </location>
    <ligand>
        <name>Ca(2+)</name>
        <dbReference type="ChEBI" id="CHEBI:29108"/>
    </ligand>
</feature>
<evidence type="ECO:0000313" key="23">
    <source>
        <dbReference type="Proteomes" id="UP000085678"/>
    </source>
</evidence>
<evidence type="ECO:0000256" key="14">
    <source>
        <dbReference type="ARBA" id="ARBA00030478"/>
    </source>
</evidence>
<evidence type="ECO:0000256" key="7">
    <source>
        <dbReference type="ARBA" id="ARBA00022723"/>
    </source>
</evidence>
<evidence type="ECO:0000256" key="11">
    <source>
        <dbReference type="ARBA" id="ARBA00023157"/>
    </source>
</evidence>
<keyword evidence="11" id="KW-1015">Disulfide bond</keyword>
<evidence type="ECO:0000256" key="4">
    <source>
        <dbReference type="ARBA" id="ARBA00011738"/>
    </source>
</evidence>
<evidence type="ECO:0000256" key="13">
    <source>
        <dbReference type="ARBA" id="ARBA00023228"/>
    </source>
</evidence>
<keyword evidence="9" id="KW-0378">Hydrolase</keyword>
<organism evidence="23 24">
    <name type="scientific">Lingula anatina</name>
    <name type="common">Brachiopod</name>
    <name type="synonym">Lingula unguis</name>
    <dbReference type="NCBI Taxonomy" id="7574"/>
    <lineage>
        <taxon>Eukaryota</taxon>
        <taxon>Metazoa</taxon>
        <taxon>Spiralia</taxon>
        <taxon>Lophotrochozoa</taxon>
        <taxon>Brachiopoda</taxon>
        <taxon>Linguliformea</taxon>
        <taxon>Lingulata</taxon>
        <taxon>Lingulida</taxon>
        <taxon>Linguloidea</taxon>
        <taxon>Lingulidae</taxon>
        <taxon>Lingula</taxon>
    </lineage>
</organism>
<evidence type="ECO:0000256" key="10">
    <source>
        <dbReference type="ARBA" id="ARBA00022837"/>
    </source>
</evidence>
<dbReference type="Gene3D" id="3.40.720.10">
    <property type="entry name" value="Alkaline Phosphatase, subunit A"/>
    <property type="match status" value="1"/>
</dbReference>
<evidence type="ECO:0000256" key="17">
    <source>
        <dbReference type="PIRSR" id="PIRSR635626-1"/>
    </source>
</evidence>
<comment type="catalytic activity">
    <reaction evidence="1">
        <text>Hydrolysis of the 6-sulfate groups of the N-acetyl-D-galactosamine 6-sulfate units of chondroitin sulfate and of the D-galactose 6-sulfate units of keratan sulfate.</text>
        <dbReference type="EC" id="3.1.6.4"/>
    </reaction>
</comment>
<protein>
    <recommendedName>
        <fullName evidence="6">N-acetylgalactosamine-6-sulfatase</fullName>
        <ecNumber evidence="5">3.1.6.4</ecNumber>
    </recommendedName>
    <alternativeName>
        <fullName evidence="16">Chondroitinsulfatase</fullName>
    </alternativeName>
    <alternativeName>
        <fullName evidence="14">Galactose-6-sulfate sulfatase</fullName>
    </alternativeName>
    <alternativeName>
        <fullName evidence="15">N-acetylgalactosamine-6-sulfate sulfatase</fullName>
    </alternativeName>
</protein>
<dbReference type="InterPro" id="IPR050738">
    <property type="entry name" value="Sulfatase"/>
</dbReference>
<feature type="glycosylation site" description="N-linked (GlcNAc...) asparagine" evidence="19">
    <location>
        <position position="199"/>
    </location>
</feature>
<keyword evidence="8 21" id="KW-0732">Signal</keyword>
<dbReference type="Gene3D" id="3.30.1120.10">
    <property type="match status" value="1"/>
</dbReference>
<dbReference type="InterPro" id="IPR000917">
    <property type="entry name" value="Sulfatase_N"/>
</dbReference>
<dbReference type="Proteomes" id="UP000085678">
    <property type="component" value="Unplaced"/>
</dbReference>
<feature type="modified residue" description="3-oxoalanine (Cys)" evidence="20">
    <location>
        <position position="74"/>
    </location>
</feature>
<dbReference type="AlphaFoldDB" id="A0A1S3I595"/>
<dbReference type="InParanoid" id="A0A1S3I595"/>
<feature type="signal peptide" evidence="21">
    <location>
        <begin position="1"/>
        <end position="23"/>
    </location>
</feature>
<evidence type="ECO:0000256" key="3">
    <source>
        <dbReference type="ARBA" id="ARBA00008779"/>
    </source>
</evidence>
<keyword evidence="10 18" id="KW-0106">Calcium</keyword>
<evidence type="ECO:0000256" key="6">
    <source>
        <dbReference type="ARBA" id="ARBA00019527"/>
    </source>
</evidence>
<dbReference type="RefSeq" id="XP_013393437.1">
    <property type="nucleotide sequence ID" value="XM_013537983.1"/>
</dbReference>
<feature type="chain" id="PRO_5010310076" description="N-acetylgalactosamine-6-sulfatase" evidence="21">
    <location>
        <begin position="24"/>
        <end position="517"/>
    </location>
</feature>
<feature type="binding site" evidence="18">
    <location>
        <position position="35"/>
    </location>
    <ligand>
        <name>Ca(2+)</name>
        <dbReference type="ChEBI" id="CHEBI:29108"/>
    </ligand>
</feature>
<dbReference type="GO" id="GO:0043890">
    <property type="term" value="F:N-acetylgalactosamine-6-sulfatase activity"/>
    <property type="evidence" value="ECO:0007669"/>
    <property type="project" value="UniProtKB-EC"/>
</dbReference>
<comment type="subcellular location">
    <subcellularLocation>
        <location evidence="2">Lysosome</location>
    </subcellularLocation>
</comment>
<comment type="subunit">
    <text evidence="4">Homodimer.</text>
</comment>
<reference evidence="24" key="1">
    <citation type="submission" date="2025-08" db="UniProtKB">
        <authorList>
            <consortium name="RefSeq"/>
        </authorList>
    </citation>
    <scope>IDENTIFICATION</scope>
    <source>
        <tissue evidence="24">Gonads</tissue>
    </source>
</reference>
<dbReference type="GeneID" id="106161119"/>
<evidence type="ECO:0000256" key="2">
    <source>
        <dbReference type="ARBA" id="ARBA00004371"/>
    </source>
</evidence>
<dbReference type="PROSITE" id="PS00523">
    <property type="entry name" value="SULFATASE_1"/>
    <property type="match status" value="1"/>
</dbReference>
<dbReference type="OMA" id="VIVQQHK"/>
<dbReference type="GO" id="GO:0005764">
    <property type="term" value="C:lysosome"/>
    <property type="evidence" value="ECO:0007669"/>
    <property type="project" value="UniProtKB-SubCell"/>
</dbReference>
<comment type="similarity">
    <text evidence="3">Belongs to the sulfatase family.</text>
</comment>
<dbReference type="PANTHER" id="PTHR42693:SF47">
    <property type="entry name" value="N-ACETYLGALACTOSAMINE-6-SULFATASE"/>
    <property type="match status" value="1"/>
</dbReference>
<feature type="binding site" evidence="18">
    <location>
        <position position="284"/>
    </location>
    <ligand>
        <name>Ca(2+)</name>
        <dbReference type="ChEBI" id="CHEBI:29108"/>
    </ligand>
</feature>
<dbReference type="GO" id="GO:0046872">
    <property type="term" value="F:metal ion binding"/>
    <property type="evidence" value="ECO:0007669"/>
    <property type="project" value="UniProtKB-KW"/>
</dbReference>
<evidence type="ECO:0000256" key="1">
    <source>
        <dbReference type="ARBA" id="ARBA00000027"/>
    </source>
</evidence>
<dbReference type="SUPFAM" id="SSF53649">
    <property type="entry name" value="Alkaline phosphatase-like"/>
    <property type="match status" value="1"/>
</dbReference>
<gene>
    <name evidence="24" type="primary">LOC106161119</name>
</gene>
<evidence type="ECO:0000313" key="24">
    <source>
        <dbReference type="RefSeq" id="XP_013393437.1"/>
    </source>
</evidence>
<evidence type="ECO:0000256" key="18">
    <source>
        <dbReference type="PIRSR" id="PIRSR635626-2"/>
    </source>
</evidence>
<evidence type="ECO:0000256" key="5">
    <source>
        <dbReference type="ARBA" id="ARBA00012117"/>
    </source>
</evidence>
<accession>A0A1S3I595</accession>
<comment type="cofactor">
    <cofactor evidence="18">
        <name>Ca(2+)</name>
        <dbReference type="ChEBI" id="CHEBI:29108"/>
    </cofactor>
    <text evidence="18">Binds 1 Ca(2+) ion per subunit.</text>
</comment>
<sequence>MLPKKWHLPVLLILGTFQSSACGSTPNFIIMLMDDMGWGDLGVFGEPSKETPNLDNMAAEGMLLTDFYSANPLCSPSRAALLTGRLPIRNGFYTTNAHARNGYTPQEIVGGIADEEILFPELLQKAGYRNKIIGKWHLGHRPQFHPLKHGFDEWFGAPNCHFGPYDNKQRPNIPVYNGMDMVGRYYEDFQIHRETGESNLTQIFTQQAVDFIERQAQSQKPFFLYWAIDATHGPVYASKPFLGTSRRGLYGDAVKELDSAVGQILDALKTHKVDDNTLVVFSSDNGGAMVSKDKGGSNGPFLCGKQTTFEGGMREPTIAWWPKHIKPRQVSYQLGSLMDMFPTLLSLADITLPRDRAIDGIDLSDTLLNGKNIDRPIFYYRGNEMMAVRLGMYKAHYWTWTNGLQELRQGIDFCRGENVINVTTHDQRNHTSQPLLFHVGRDLGERYPISPDSIEYHSAMKKISKVVRDHKTNLTPGQPQLNWCDTGVMNWKPIGCEKLGRCLPAPSSNPYKCVWMH</sequence>
<feature type="domain" description="Sulfatase N-terminal" evidence="22">
    <location>
        <begin position="26"/>
        <end position="350"/>
    </location>
</feature>
<feature type="binding site" description="via 3-oxoalanine" evidence="18">
    <location>
        <position position="74"/>
    </location>
    <ligand>
        <name>Ca(2+)</name>
        <dbReference type="ChEBI" id="CHEBI:29108"/>
    </ligand>
</feature>
<evidence type="ECO:0000256" key="16">
    <source>
        <dbReference type="ARBA" id="ARBA00033059"/>
    </source>
</evidence>
<dbReference type="KEGG" id="lak:106161119"/>
<feature type="binding site" evidence="18">
    <location>
        <position position="285"/>
    </location>
    <ligand>
        <name>Ca(2+)</name>
        <dbReference type="ChEBI" id="CHEBI:29108"/>
    </ligand>
</feature>
<dbReference type="InterPro" id="IPR035626">
    <property type="entry name" value="GALNS"/>
</dbReference>
<dbReference type="STRING" id="7574.A0A1S3I595"/>
<evidence type="ECO:0000256" key="19">
    <source>
        <dbReference type="PIRSR" id="PIRSR635626-3"/>
    </source>
</evidence>
<dbReference type="Pfam" id="PF00884">
    <property type="entry name" value="Sulfatase"/>
    <property type="match status" value="1"/>
</dbReference>
<evidence type="ECO:0000256" key="8">
    <source>
        <dbReference type="ARBA" id="ARBA00022729"/>
    </source>
</evidence>
<dbReference type="Pfam" id="PF14707">
    <property type="entry name" value="Sulfatase_C"/>
    <property type="match status" value="1"/>
</dbReference>
<evidence type="ECO:0000256" key="9">
    <source>
        <dbReference type="ARBA" id="ARBA00022801"/>
    </source>
</evidence>
<dbReference type="PANTHER" id="PTHR42693">
    <property type="entry name" value="ARYLSULFATASE FAMILY MEMBER"/>
    <property type="match status" value="1"/>
</dbReference>